<sequence length="319" mass="34596">MKTSSESASARRHCLNGAIMGTRYCALFYGFERIDETELARALYDAVALVDAQMSNWKTDSDLMRLNAAEPGAWMSLPTELLWVLQTAIQVGAQSSGAFDIAVGDLVGAWGFGPQRRLAAAAEREALRRQPRSSAAAALEFDFGGGRVRKRHPVFLDLSGIAKGFGVDQLARCLEDRGIHDYLVSIDGEYRARGGKPGGQCWSVAIESPQAGRREALGVLEMTDGGLATSGDYRHFHEQAGKRYAHTFDPLRAVPLDNGVASVSVRARTCMLADAWATALMVLGPERGAELAREQRLDVLFVLRDGDALRQLWVPGASG</sequence>
<organism evidence="13 14">
    <name type="scientific">Pseudomonas triclosanedens</name>
    <dbReference type="NCBI Taxonomy" id="2961893"/>
    <lineage>
        <taxon>Bacteria</taxon>
        <taxon>Pseudomonadati</taxon>
        <taxon>Pseudomonadota</taxon>
        <taxon>Gammaproteobacteria</taxon>
        <taxon>Pseudomonadales</taxon>
        <taxon>Pseudomonadaceae</taxon>
        <taxon>Pseudomonas</taxon>
    </lineage>
</organism>
<dbReference type="GO" id="GO:0016740">
    <property type="term" value="F:transferase activity"/>
    <property type="evidence" value="ECO:0007669"/>
    <property type="project" value="UniProtKB-KW"/>
</dbReference>
<dbReference type="PANTHER" id="PTHR30040">
    <property type="entry name" value="THIAMINE BIOSYNTHESIS LIPOPROTEIN APBE"/>
    <property type="match status" value="1"/>
</dbReference>
<evidence type="ECO:0000313" key="13">
    <source>
        <dbReference type="EMBL" id="WAI52074.1"/>
    </source>
</evidence>
<evidence type="ECO:0000313" key="14">
    <source>
        <dbReference type="Proteomes" id="UP001163624"/>
    </source>
</evidence>
<protein>
    <recommendedName>
        <fullName evidence="4 12">FAD:protein FMN transferase</fullName>
        <ecNumber evidence="3 12">2.7.1.180</ecNumber>
    </recommendedName>
    <alternativeName>
        <fullName evidence="10 12">Flavin transferase</fullName>
    </alternativeName>
</protein>
<evidence type="ECO:0000256" key="10">
    <source>
        <dbReference type="ARBA" id="ARBA00031306"/>
    </source>
</evidence>
<comment type="catalytic activity">
    <reaction evidence="11 12">
        <text>L-threonyl-[protein] + FAD = FMN-L-threonyl-[protein] + AMP + H(+)</text>
        <dbReference type="Rhea" id="RHEA:36847"/>
        <dbReference type="Rhea" id="RHEA-COMP:11060"/>
        <dbReference type="Rhea" id="RHEA-COMP:11061"/>
        <dbReference type="ChEBI" id="CHEBI:15378"/>
        <dbReference type="ChEBI" id="CHEBI:30013"/>
        <dbReference type="ChEBI" id="CHEBI:57692"/>
        <dbReference type="ChEBI" id="CHEBI:74257"/>
        <dbReference type="ChEBI" id="CHEBI:456215"/>
        <dbReference type="EC" id="2.7.1.180"/>
    </reaction>
</comment>
<dbReference type="Pfam" id="PF02424">
    <property type="entry name" value="ApbE"/>
    <property type="match status" value="1"/>
</dbReference>
<dbReference type="InterPro" id="IPR024932">
    <property type="entry name" value="ApbE"/>
</dbReference>
<dbReference type="EC" id="2.7.1.180" evidence="3 12"/>
<accession>A0ABY7A7L2</accession>
<comment type="cofactor">
    <cofactor evidence="1">
        <name>Mg(2+)</name>
        <dbReference type="ChEBI" id="CHEBI:18420"/>
    </cofactor>
</comment>
<evidence type="ECO:0000256" key="4">
    <source>
        <dbReference type="ARBA" id="ARBA00016337"/>
    </source>
</evidence>
<dbReference type="SUPFAM" id="SSF143631">
    <property type="entry name" value="ApbE-like"/>
    <property type="match status" value="1"/>
</dbReference>
<evidence type="ECO:0000256" key="5">
    <source>
        <dbReference type="ARBA" id="ARBA00022630"/>
    </source>
</evidence>
<keyword evidence="5 12" id="KW-0285">Flavoprotein</keyword>
<evidence type="ECO:0000256" key="6">
    <source>
        <dbReference type="ARBA" id="ARBA00022679"/>
    </source>
</evidence>
<dbReference type="PANTHER" id="PTHR30040:SF2">
    <property type="entry name" value="FAD:PROTEIN FMN TRANSFERASE"/>
    <property type="match status" value="1"/>
</dbReference>
<keyword evidence="6 12" id="KW-0808">Transferase</keyword>
<evidence type="ECO:0000256" key="2">
    <source>
        <dbReference type="ARBA" id="ARBA00008282"/>
    </source>
</evidence>
<evidence type="ECO:0000256" key="3">
    <source>
        <dbReference type="ARBA" id="ARBA00011955"/>
    </source>
</evidence>
<keyword evidence="8 12" id="KW-0274">FAD</keyword>
<evidence type="ECO:0000256" key="12">
    <source>
        <dbReference type="PIRNR" id="PIRNR006268"/>
    </source>
</evidence>
<evidence type="ECO:0000256" key="9">
    <source>
        <dbReference type="ARBA" id="ARBA00022842"/>
    </source>
</evidence>
<evidence type="ECO:0000256" key="8">
    <source>
        <dbReference type="ARBA" id="ARBA00022827"/>
    </source>
</evidence>
<dbReference type="EMBL" id="CP113432">
    <property type="protein sequence ID" value="WAI52074.1"/>
    <property type="molecule type" value="Genomic_DNA"/>
</dbReference>
<gene>
    <name evidence="13" type="ORF">OU419_12745</name>
</gene>
<dbReference type="InterPro" id="IPR003374">
    <property type="entry name" value="ApbE-like_sf"/>
</dbReference>
<evidence type="ECO:0000256" key="7">
    <source>
        <dbReference type="ARBA" id="ARBA00022723"/>
    </source>
</evidence>
<dbReference type="Gene3D" id="3.10.520.10">
    <property type="entry name" value="ApbE-like domains"/>
    <property type="match status" value="1"/>
</dbReference>
<reference evidence="13" key="1">
    <citation type="submission" date="2022-11" db="EMBL/GenBank/DDBJ databases">
        <title>Pseudomonas triclosanedens sp. nov., a triclosan degrader isolated from activated sludge.</title>
        <authorList>
            <person name="Yin Y."/>
            <person name="Lu Z."/>
        </authorList>
    </citation>
    <scope>NUCLEOTIDE SEQUENCE</scope>
    <source>
        <strain evidence="13">ZM23</strain>
    </source>
</reference>
<keyword evidence="14" id="KW-1185">Reference proteome</keyword>
<proteinExistence type="inferred from homology"/>
<keyword evidence="9 12" id="KW-0460">Magnesium</keyword>
<dbReference type="PIRSF" id="PIRSF006268">
    <property type="entry name" value="ApbE"/>
    <property type="match status" value="1"/>
</dbReference>
<evidence type="ECO:0000256" key="1">
    <source>
        <dbReference type="ARBA" id="ARBA00001946"/>
    </source>
</evidence>
<keyword evidence="7 12" id="KW-0479">Metal-binding</keyword>
<evidence type="ECO:0000256" key="11">
    <source>
        <dbReference type="ARBA" id="ARBA00048540"/>
    </source>
</evidence>
<dbReference type="Proteomes" id="UP001163624">
    <property type="component" value="Chromosome"/>
</dbReference>
<comment type="similarity">
    <text evidence="2 12">Belongs to the ApbE family.</text>
</comment>
<dbReference type="RefSeq" id="WP_254472742.1">
    <property type="nucleotide sequence ID" value="NZ_CP113432.1"/>
</dbReference>
<name>A0ABY7A7L2_9PSED</name>